<keyword evidence="1 4" id="KW-0479">Metal-binding</keyword>
<feature type="domain" description="C3H1-type" evidence="5">
    <location>
        <begin position="14"/>
        <end position="42"/>
    </location>
</feature>
<evidence type="ECO:0000259" key="5">
    <source>
        <dbReference type="PROSITE" id="PS50103"/>
    </source>
</evidence>
<dbReference type="PROSITE" id="PS50103">
    <property type="entry name" value="ZF_C3H1"/>
    <property type="match status" value="2"/>
</dbReference>
<evidence type="ECO:0000256" key="1">
    <source>
        <dbReference type="ARBA" id="ARBA00022723"/>
    </source>
</evidence>
<name>A0ABQ7JA06_9APIC</name>
<evidence type="ECO:0000256" key="2">
    <source>
        <dbReference type="ARBA" id="ARBA00022771"/>
    </source>
</evidence>
<dbReference type="Gene3D" id="4.10.1000.10">
    <property type="entry name" value="Zinc finger, CCCH-type"/>
    <property type="match status" value="2"/>
</dbReference>
<dbReference type="EMBL" id="JADAQX010000289">
    <property type="protein sequence ID" value="KAF8820836.1"/>
    <property type="molecule type" value="Genomic_DNA"/>
</dbReference>
<proteinExistence type="predicted"/>
<gene>
    <name evidence="6" type="ORF">IE077_000400</name>
</gene>
<sequence>MVVDILHLYLVSSLYKTSPCAFFAHGTCTRGEFCTFFHHPDERREHPDFKKTKICELWEQRCCIYQDIPEKCRFAHGEEDLKIANRKFKLPVECMRGDSSEEKCRNTYRIDKMSTGLIYRNYDVKLSQFRYPIVYEE</sequence>
<dbReference type="Proteomes" id="UP000823046">
    <property type="component" value="Unassembled WGS sequence"/>
</dbReference>
<reference evidence="6 7" key="1">
    <citation type="journal article" date="2020" name="bioRxiv">
        <title>Metabolic contributions of an alphaproteobacterial endosymbiont in the apicomplexan Cardiosporidium cionae.</title>
        <authorList>
            <person name="Hunter E.S."/>
            <person name="Paight C.J."/>
            <person name="Lane C.E."/>
        </authorList>
    </citation>
    <scope>NUCLEOTIDE SEQUENCE [LARGE SCALE GENOMIC DNA]</scope>
    <source>
        <strain evidence="6">ESH_2018</strain>
    </source>
</reference>
<dbReference type="SUPFAM" id="SSF90229">
    <property type="entry name" value="CCCH zinc finger"/>
    <property type="match status" value="1"/>
</dbReference>
<evidence type="ECO:0000256" key="3">
    <source>
        <dbReference type="ARBA" id="ARBA00022833"/>
    </source>
</evidence>
<evidence type="ECO:0000256" key="4">
    <source>
        <dbReference type="PROSITE-ProRule" id="PRU00723"/>
    </source>
</evidence>
<accession>A0ABQ7JA06</accession>
<keyword evidence="3 4" id="KW-0862">Zinc</keyword>
<evidence type="ECO:0000313" key="6">
    <source>
        <dbReference type="EMBL" id="KAF8820836.1"/>
    </source>
</evidence>
<feature type="zinc finger region" description="C3H1-type" evidence="4">
    <location>
        <begin position="14"/>
        <end position="42"/>
    </location>
</feature>
<feature type="zinc finger region" description="C3H1-type" evidence="4">
    <location>
        <begin position="49"/>
        <end position="79"/>
    </location>
</feature>
<dbReference type="SMART" id="SM00356">
    <property type="entry name" value="ZnF_C3H1"/>
    <property type="match status" value="2"/>
</dbReference>
<protein>
    <submittedName>
        <fullName evidence="6">Zinc finger (CCCH type) motif-containing protein</fullName>
    </submittedName>
</protein>
<dbReference type="InterPro" id="IPR000571">
    <property type="entry name" value="Znf_CCCH"/>
</dbReference>
<keyword evidence="2 4" id="KW-0863">Zinc-finger</keyword>
<organism evidence="6 7">
    <name type="scientific">Cardiosporidium cionae</name>
    <dbReference type="NCBI Taxonomy" id="476202"/>
    <lineage>
        <taxon>Eukaryota</taxon>
        <taxon>Sar</taxon>
        <taxon>Alveolata</taxon>
        <taxon>Apicomplexa</taxon>
        <taxon>Aconoidasida</taxon>
        <taxon>Nephromycida</taxon>
        <taxon>Cardiosporidium</taxon>
    </lineage>
</organism>
<comment type="caution">
    <text evidence="6">The sequence shown here is derived from an EMBL/GenBank/DDBJ whole genome shotgun (WGS) entry which is preliminary data.</text>
</comment>
<evidence type="ECO:0000313" key="7">
    <source>
        <dbReference type="Proteomes" id="UP000823046"/>
    </source>
</evidence>
<feature type="domain" description="C3H1-type" evidence="5">
    <location>
        <begin position="49"/>
        <end position="79"/>
    </location>
</feature>
<keyword evidence="7" id="KW-1185">Reference proteome</keyword>
<dbReference type="InterPro" id="IPR036855">
    <property type="entry name" value="Znf_CCCH_sf"/>
</dbReference>
<dbReference type="Pfam" id="PF00642">
    <property type="entry name" value="zf-CCCH"/>
    <property type="match status" value="1"/>
</dbReference>